<reference evidence="1" key="2">
    <citation type="journal article" date="2021" name="PeerJ">
        <title>Extensive microbial diversity within the chicken gut microbiome revealed by metagenomics and culture.</title>
        <authorList>
            <person name="Gilroy R."/>
            <person name="Ravi A."/>
            <person name="Getino M."/>
            <person name="Pursley I."/>
            <person name="Horton D.L."/>
            <person name="Alikhan N.F."/>
            <person name="Baker D."/>
            <person name="Gharbi K."/>
            <person name="Hall N."/>
            <person name="Watson M."/>
            <person name="Adriaenssens E.M."/>
            <person name="Foster-Nyarko E."/>
            <person name="Jarju S."/>
            <person name="Secka A."/>
            <person name="Antonio M."/>
            <person name="Oren A."/>
            <person name="Chaudhuri R.R."/>
            <person name="La Ragione R."/>
            <person name="Hildebrand F."/>
            <person name="Pallen M.J."/>
        </authorList>
    </citation>
    <scope>NUCLEOTIDE SEQUENCE</scope>
    <source>
        <strain evidence="1">G3-4614</strain>
    </source>
</reference>
<sequence>MKEKINIEERVERAVTLFKNGYNCSQSVVVAYADYFGLDEKTATRVSASFGGGMGRLREVCGAVSGSFMLAGMKYASTDPTDKEAKTKNYTVVQELAEKFRQHNGSIICRELLGLTQKKDNPVPSDRTPEYYKRRPCAEYVAIAARVIGEKLNEDD</sequence>
<dbReference type="NCBIfam" id="TIGR01909">
    <property type="entry name" value="C_GCAxxG_C_C"/>
    <property type="match status" value="1"/>
</dbReference>
<proteinExistence type="predicted"/>
<gene>
    <name evidence="1" type="ORF">IAC54_01920</name>
</gene>
<name>A0A9D9E3R6_9BACT</name>
<organism evidence="1 2">
    <name type="scientific">Candidatus Caccoplasma merdipullorum</name>
    <dbReference type="NCBI Taxonomy" id="2840718"/>
    <lineage>
        <taxon>Bacteria</taxon>
        <taxon>Pseudomonadati</taxon>
        <taxon>Bacteroidota</taxon>
        <taxon>Bacteroidia</taxon>
        <taxon>Bacteroidales</taxon>
        <taxon>Bacteroidaceae</taxon>
        <taxon>Bacteroidaceae incertae sedis</taxon>
        <taxon>Candidatus Caccoplasma</taxon>
    </lineage>
</organism>
<comment type="caution">
    <text evidence="1">The sequence shown here is derived from an EMBL/GenBank/DDBJ whole genome shotgun (WGS) entry which is preliminary data.</text>
</comment>
<reference evidence="1" key="1">
    <citation type="submission" date="2020-10" db="EMBL/GenBank/DDBJ databases">
        <authorList>
            <person name="Gilroy R."/>
        </authorList>
    </citation>
    <scope>NUCLEOTIDE SEQUENCE</scope>
    <source>
        <strain evidence="1">G3-4614</strain>
    </source>
</reference>
<evidence type="ECO:0000313" key="2">
    <source>
        <dbReference type="Proteomes" id="UP000823636"/>
    </source>
</evidence>
<protein>
    <submittedName>
        <fullName evidence="1">C_GCAxxG_C_C family protein</fullName>
    </submittedName>
</protein>
<accession>A0A9D9E3R6</accession>
<evidence type="ECO:0000313" key="1">
    <source>
        <dbReference type="EMBL" id="MBO8437641.1"/>
    </source>
</evidence>
<dbReference type="InterPro" id="IPR010181">
    <property type="entry name" value="CGCAxxGCC_motif"/>
</dbReference>
<dbReference type="AlphaFoldDB" id="A0A9D9E3R6"/>
<dbReference type="Pfam" id="PF09719">
    <property type="entry name" value="C_GCAxxG_C_C"/>
    <property type="match status" value="1"/>
</dbReference>
<dbReference type="Proteomes" id="UP000823636">
    <property type="component" value="Unassembled WGS sequence"/>
</dbReference>
<dbReference type="EMBL" id="JADIMW010000017">
    <property type="protein sequence ID" value="MBO8437641.1"/>
    <property type="molecule type" value="Genomic_DNA"/>
</dbReference>